<evidence type="ECO:0000256" key="4">
    <source>
        <dbReference type="PROSITE-ProRule" id="PRU01161"/>
    </source>
</evidence>
<comment type="caution">
    <text evidence="7">The sequence shown here is derived from an EMBL/GenBank/DDBJ whole genome shotgun (WGS) entry which is preliminary data.</text>
</comment>
<dbReference type="GO" id="GO:0006631">
    <property type="term" value="P:fatty acid metabolic process"/>
    <property type="evidence" value="ECO:0007669"/>
    <property type="project" value="TreeGrafter"/>
</dbReference>
<organism evidence="7 8">
    <name type="scientific">Nannochloropsis gaditana</name>
    <dbReference type="NCBI Taxonomy" id="72520"/>
    <lineage>
        <taxon>Eukaryota</taxon>
        <taxon>Sar</taxon>
        <taxon>Stramenopiles</taxon>
        <taxon>Ochrophyta</taxon>
        <taxon>Eustigmatophyceae</taxon>
        <taxon>Eustigmatales</taxon>
        <taxon>Monodopsidaceae</taxon>
        <taxon>Nannochloropsis</taxon>
    </lineage>
</organism>
<feature type="compositionally biased region" description="Basic and acidic residues" evidence="5">
    <location>
        <begin position="105"/>
        <end position="114"/>
    </location>
</feature>
<feature type="compositionally biased region" description="Acidic residues" evidence="5">
    <location>
        <begin position="82"/>
        <end position="91"/>
    </location>
</feature>
<dbReference type="PROSITE" id="PS51635">
    <property type="entry name" value="PNPLA"/>
    <property type="match status" value="1"/>
</dbReference>
<feature type="region of interest" description="Disordered" evidence="5">
    <location>
        <begin position="156"/>
        <end position="185"/>
    </location>
</feature>
<dbReference type="GO" id="GO:0004620">
    <property type="term" value="F:phospholipase activity"/>
    <property type="evidence" value="ECO:0007669"/>
    <property type="project" value="InterPro"/>
</dbReference>
<dbReference type="CDD" id="cd07211">
    <property type="entry name" value="Pat_PNPLA8"/>
    <property type="match status" value="1"/>
</dbReference>
<feature type="active site" description="Proton acceptor" evidence="4">
    <location>
        <position position="628"/>
    </location>
</feature>
<feature type="short sequence motif" description="DGA/G" evidence="4">
    <location>
        <begin position="628"/>
        <end position="630"/>
    </location>
</feature>
<feature type="compositionally biased region" description="Low complexity" evidence="5">
    <location>
        <begin position="260"/>
        <end position="276"/>
    </location>
</feature>
<feature type="active site" description="Nucleophile" evidence="4">
    <location>
        <position position="481"/>
    </location>
</feature>
<dbReference type="Gene3D" id="3.40.1090.10">
    <property type="entry name" value="Cytosolic phospholipase A2 catalytic domain"/>
    <property type="match status" value="1"/>
</dbReference>
<dbReference type="AlphaFoldDB" id="W7TQ59"/>
<dbReference type="PANTHER" id="PTHR24185:SF1">
    <property type="entry name" value="CALCIUM-INDEPENDENT PHOSPHOLIPASE A2-GAMMA"/>
    <property type="match status" value="1"/>
</dbReference>
<reference evidence="7 8" key="1">
    <citation type="journal article" date="2014" name="Mol. Plant">
        <title>Chromosome Scale Genome Assembly and Transcriptome Profiling of Nannochloropsis gaditana in Nitrogen Depletion.</title>
        <authorList>
            <person name="Corteggiani Carpinelli E."/>
            <person name="Telatin A."/>
            <person name="Vitulo N."/>
            <person name="Forcato C."/>
            <person name="D'Angelo M."/>
            <person name="Schiavon R."/>
            <person name="Vezzi A."/>
            <person name="Giacometti G.M."/>
            <person name="Morosinotto T."/>
            <person name="Valle G."/>
        </authorList>
    </citation>
    <scope>NUCLEOTIDE SEQUENCE [LARGE SCALE GENOMIC DNA]</scope>
    <source>
        <strain evidence="7 8">B-31</strain>
    </source>
</reference>
<dbReference type="OrthoDB" id="630895at2759"/>
<feature type="region of interest" description="Disordered" evidence="5">
    <location>
        <begin position="752"/>
        <end position="860"/>
    </location>
</feature>
<dbReference type="Proteomes" id="UP000019335">
    <property type="component" value="Chromosome 11"/>
</dbReference>
<feature type="short sequence motif" description="GXGXXG" evidence="4">
    <location>
        <begin position="447"/>
        <end position="452"/>
    </location>
</feature>
<feature type="compositionally biased region" description="Low complexity" evidence="5">
    <location>
        <begin position="822"/>
        <end position="842"/>
    </location>
</feature>
<feature type="domain" description="PNPLA" evidence="6">
    <location>
        <begin position="443"/>
        <end position="641"/>
    </location>
</feature>
<feature type="region of interest" description="Disordered" evidence="5">
    <location>
        <begin position="33"/>
        <end position="138"/>
    </location>
</feature>
<feature type="short sequence motif" description="GXSXG" evidence="4">
    <location>
        <begin position="479"/>
        <end position="483"/>
    </location>
</feature>
<evidence type="ECO:0000313" key="8">
    <source>
        <dbReference type="Proteomes" id="UP000019335"/>
    </source>
</evidence>
<dbReference type="InterPro" id="IPR002641">
    <property type="entry name" value="PNPLA_dom"/>
</dbReference>
<feature type="compositionally biased region" description="Low complexity" evidence="5">
    <location>
        <begin position="760"/>
        <end position="815"/>
    </location>
</feature>
<evidence type="ECO:0000259" key="6">
    <source>
        <dbReference type="PROSITE" id="PS51635"/>
    </source>
</evidence>
<feature type="compositionally biased region" description="Low complexity" evidence="5">
    <location>
        <begin position="40"/>
        <end position="52"/>
    </location>
</feature>
<dbReference type="PANTHER" id="PTHR24185">
    <property type="entry name" value="CALCIUM-INDEPENDENT PHOSPHOLIPASE A2-GAMMA"/>
    <property type="match status" value="1"/>
</dbReference>
<keyword evidence="1 4" id="KW-0378">Hydrolase</keyword>
<dbReference type="SUPFAM" id="SSF52151">
    <property type="entry name" value="FabD/lysophospholipase-like"/>
    <property type="match status" value="1"/>
</dbReference>
<proteinExistence type="predicted"/>
<keyword evidence="2 4" id="KW-0442">Lipid degradation</keyword>
<evidence type="ECO:0000256" key="2">
    <source>
        <dbReference type="ARBA" id="ARBA00022963"/>
    </source>
</evidence>
<feature type="compositionally biased region" description="Basic and acidic residues" evidence="5">
    <location>
        <begin position="172"/>
        <end position="182"/>
    </location>
</feature>
<dbReference type="EMBL" id="AZIL01000873">
    <property type="protein sequence ID" value="EWM25623.1"/>
    <property type="molecule type" value="Genomic_DNA"/>
</dbReference>
<feature type="compositionally biased region" description="Acidic residues" evidence="5">
    <location>
        <begin position="295"/>
        <end position="310"/>
    </location>
</feature>
<keyword evidence="3 4" id="KW-0443">Lipid metabolism</keyword>
<evidence type="ECO:0000256" key="3">
    <source>
        <dbReference type="ARBA" id="ARBA00023098"/>
    </source>
</evidence>
<sequence>MVKTRDSFFPPFVLGTLERLDQARVAVTSLFAPQPANAAGTPTSPGTSPSSSDEPQEELERMVFARRAAARRREEEKRKEEEAEALEEDGGDNVFSDPASGKGAEGMEGRDGEGKAPVLAVSASPSTSTRDVPRLSPREMAFDGREQDWYLARASEKMAPISPTSPPIPSYWEDKAGEEGEKGTSLASAAHLASLERGMASSFLTLLAHAQTRKHFKLLLQDAGGLGFLVRGLTITSPPNPDRAQALETLCRLLRPRTKAPPGASTSPSFGASSFSGKGGDVEEGNDRGRTPYDSDGEGEWGESEDEPNEESSPGGVVMAALTEDKDMELALIRVLLSLVEEPLGISVSRLTGLGRSHSSIEELRCQRAAIYLLYTMCLASERAIEALQTEGRLIPALQQILRERLFEEGPMSVYHTIHKLLSIVGYHEWKPRQAGQKGLRILSLDGGGTRGVMTIALLSHLIEATGKEVHELFDIICGNSTGGILAALFAVKATKVKEAGRLYDELIKKIFNKSPAPLAYSNLVLRTAQYNENVWEDVLKVLIGETLLIDTMGGPQGLNTPKFFVLSSVLSCNPAKLFMWRNYNYRRAQRSRYEGDFRAKVREAIRATTAAPTYFYPLVRGGMVHSDGALLANNPTAIAIHEAKIIYPNVPIEAVVSVGTGNVLEPQPVEGFGWAPIFNQIINSATNTEAVHDSLADFLPQDRYYRFNPNIENVSIDEIRPEKLAYLKATAKEYFQDPRNKERLDQLIKLLQPKKSTRSPLASTSSGPSSSPSSSPTAASSRAQSTPTEGRKSSTATTSRAMSSKKASSLSASPKSPPNGTPSSSSSTYLPSSTSSSTPSSFGKTTRSSQSSNPRTAAV</sequence>
<dbReference type="InterPro" id="IPR016035">
    <property type="entry name" value="Acyl_Trfase/lysoPLipase"/>
</dbReference>
<dbReference type="InterPro" id="IPR045217">
    <property type="entry name" value="PNPLA8-like"/>
</dbReference>
<feature type="compositionally biased region" description="Polar residues" evidence="5">
    <location>
        <begin position="843"/>
        <end position="860"/>
    </location>
</feature>
<dbReference type="GO" id="GO:0016042">
    <property type="term" value="P:lipid catabolic process"/>
    <property type="evidence" value="ECO:0007669"/>
    <property type="project" value="UniProtKB-UniRule"/>
</dbReference>
<protein>
    <submittedName>
        <fullName evidence="7">Calcium-independent phospholipase a2-gamm</fullName>
    </submittedName>
</protein>
<accession>W7TQ59</accession>
<dbReference type="GO" id="GO:0016020">
    <property type="term" value="C:membrane"/>
    <property type="evidence" value="ECO:0007669"/>
    <property type="project" value="TreeGrafter"/>
</dbReference>
<dbReference type="Pfam" id="PF01734">
    <property type="entry name" value="Patatin"/>
    <property type="match status" value="1"/>
</dbReference>
<evidence type="ECO:0000313" key="7">
    <source>
        <dbReference type="EMBL" id="EWM25623.1"/>
    </source>
</evidence>
<keyword evidence="8" id="KW-1185">Reference proteome</keyword>
<feature type="compositionally biased region" description="Basic and acidic residues" evidence="5">
    <location>
        <begin position="71"/>
        <end position="81"/>
    </location>
</feature>
<feature type="region of interest" description="Disordered" evidence="5">
    <location>
        <begin position="257"/>
        <end position="315"/>
    </location>
</feature>
<evidence type="ECO:0000256" key="1">
    <source>
        <dbReference type="ARBA" id="ARBA00022801"/>
    </source>
</evidence>
<name>W7TQ59_9STRA</name>
<gene>
    <name evidence="7" type="ORF">Naga_100251g1</name>
</gene>
<evidence type="ECO:0000256" key="5">
    <source>
        <dbReference type="SAM" id="MobiDB-lite"/>
    </source>
</evidence>